<comment type="similarity">
    <text evidence="1">Belongs to the DDA1 family.</text>
</comment>
<name>A0A0P4W0J6_9HEMI</name>
<reference evidence="6" key="1">
    <citation type="journal article" date="2016" name="PLoS Negl. Trop. Dis.">
        <title>A Deep Insight into the Sialome of Rhodnius neglectus, a Vector of Chagas Disease.</title>
        <authorList>
            <person name="Santiago P.B."/>
            <person name="Assumpcao T.C."/>
            <person name="Araujo C.N."/>
            <person name="Bastos I.M."/>
            <person name="Neves D."/>
            <person name="Silva I.G."/>
            <person name="Charneau S."/>
            <person name="Queiroz R.M."/>
            <person name="Raiol T."/>
            <person name="Oliveira J.V."/>
            <person name="Sousa M.V."/>
            <person name="Calvo E."/>
            <person name="Ribeiro J.M."/>
            <person name="Santana J.M."/>
        </authorList>
    </citation>
    <scope>NUCLEOTIDE SEQUENCE</scope>
    <source>
        <tissue evidence="6">Salivary glands</tissue>
    </source>
</reference>
<accession>A0A0P4W0J6</accession>
<organism evidence="6">
    <name type="scientific">Rhodnius neglectus</name>
    <dbReference type="NCBI Taxonomy" id="72488"/>
    <lineage>
        <taxon>Eukaryota</taxon>
        <taxon>Metazoa</taxon>
        <taxon>Ecdysozoa</taxon>
        <taxon>Arthropoda</taxon>
        <taxon>Hexapoda</taxon>
        <taxon>Insecta</taxon>
        <taxon>Pterygota</taxon>
        <taxon>Neoptera</taxon>
        <taxon>Paraneoptera</taxon>
        <taxon>Hemiptera</taxon>
        <taxon>Heteroptera</taxon>
        <taxon>Panheteroptera</taxon>
        <taxon>Cimicomorpha</taxon>
        <taxon>Reduviidae</taxon>
        <taxon>Triatominae</taxon>
        <taxon>Rhodnius</taxon>
    </lineage>
</organism>
<evidence type="ECO:0000259" key="5">
    <source>
        <dbReference type="Pfam" id="PF10172"/>
    </source>
</evidence>
<evidence type="ECO:0000256" key="2">
    <source>
        <dbReference type="ARBA" id="ARBA00018256"/>
    </source>
</evidence>
<dbReference type="PANTHER" id="PTHR31879:SF2">
    <property type="entry name" value="DET1- AND DDB1-ASSOCIATED PROTEIN 1"/>
    <property type="match status" value="1"/>
</dbReference>
<dbReference type="InterPro" id="IPR018276">
    <property type="entry name" value="DDA1_dom"/>
</dbReference>
<dbReference type="InterPro" id="IPR033575">
    <property type="entry name" value="DDA1-like"/>
</dbReference>
<evidence type="ECO:0000313" key="6">
    <source>
        <dbReference type="EMBL" id="JAI56389.1"/>
    </source>
</evidence>
<dbReference type="EMBL" id="GDKW01000206">
    <property type="protein sequence ID" value="JAI56389.1"/>
    <property type="molecule type" value="mRNA"/>
</dbReference>
<protein>
    <recommendedName>
        <fullName evidence="2">DET1- and DDB1-associated protein 1</fullName>
    </recommendedName>
</protein>
<dbReference type="Pfam" id="PF10172">
    <property type="entry name" value="DDA1"/>
    <property type="match status" value="1"/>
</dbReference>
<evidence type="ECO:0000256" key="4">
    <source>
        <dbReference type="SAM" id="MobiDB-lite"/>
    </source>
</evidence>
<evidence type="ECO:0000256" key="1">
    <source>
        <dbReference type="ARBA" id="ARBA00008042"/>
    </source>
</evidence>
<keyword evidence="6" id="KW-0436">Ligase</keyword>
<dbReference type="GO" id="GO:0016874">
    <property type="term" value="F:ligase activity"/>
    <property type="evidence" value="ECO:0007669"/>
    <property type="project" value="UniProtKB-KW"/>
</dbReference>
<feature type="region of interest" description="Disordered" evidence="4">
    <location>
        <begin position="65"/>
        <end position="96"/>
    </location>
</feature>
<dbReference type="GO" id="GO:0080008">
    <property type="term" value="C:Cul4-RING E3 ubiquitin ligase complex"/>
    <property type="evidence" value="ECO:0007669"/>
    <property type="project" value="TreeGrafter"/>
</dbReference>
<comment type="function">
    <text evidence="3">Functions as a component of numerous distinct DCX (DDB1-CUL4-X-box) E3 ubiquitin-protein ligase complexes which mediate the ubiquitination and subsequent proteasomal degradation of target proteins. In the DCX complexes, acts as a scaffolding subunit required to stabilize the complex.</text>
</comment>
<feature type="domain" description="DET1- and DDB1-associated protein 1" evidence="5">
    <location>
        <begin position="6"/>
        <end position="64"/>
    </location>
</feature>
<dbReference type="GO" id="GO:0032436">
    <property type="term" value="P:positive regulation of proteasomal ubiquitin-dependent protein catabolic process"/>
    <property type="evidence" value="ECO:0007669"/>
    <property type="project" value="TreeGrafter"/>
</dbReference>
<dbReference type="PANTHER" id="PTHR31879">
    <property type="entry name" value="DET1- AND DDB1-ASSOCIATED PROTEIN 1"/>
    <property type="match status" value="1"/>
</dbReference>
<sequence length="96" mass="11155">MSVIAEFMHGLPSYNKENFSKFTAGYRTNKRSTVYLPTKDQPSEQVIVTEKTNILLRYLNKKWAEKEEDASKRKRTTETANSQGSPKKKRRLDESP</sequence>
<proteinExistence type="evidence at transcript level"/>
<evidence type="ECO:0000256" key="3">
    <source>
        <dbReference type="ARBA" id="ARBA00045586"/>
    </source>
</evidence>
<dbReference type="AlphaFoldDB" id="A0A0P4W0J6"/>